<proteinExistence type="predicted"/>
<feature type="region of interest" description="Disordered" evidence="4">
    <location>
        <begin position="184"/>
        <end position="257"/>
    </location>
</feature>
<feature type="region of interest" description="Disordered" evidence="4">
    <location>
        <begin position="500"/>
        <end position="519"/>
    </location>
</feature>
<dbReference type="PANTHER" id="PTHR46380">
    <property type="entry name" value="CYCLIN-D-BINDING MYB-LIKE TRANSCRIPTION FACTOR 1"/>
    <property type="match status" value="1"/>
</dbReference>
<comment type="caution">
    <text evidence="5">The sequence shown here is derived from an EMBL/GenBank/DDBJ whole genome shotgun (WGS) entry which is preliminary data.</text>
</comment>
<evidence type="ECO:0000256" key="2">
    <source>
        <dbReference type="ARBA" id="ARBA00023125"/>
    </source>
</evidence>
<dbReference type="GO" id="GO:0003677">
    <property type="term" value="F:DNA binding"/>
    <property type="evidence" value="ECO:0007669"/>
    <property type="project" value="UniProtKB-KW"/>
</dbReference>
<evidence type="ECO:0000256" key="1">
    <source>
        <dbReference type="ARBA" id="ARBA00004123"/>
    </source>
</evidence>
<feature type="compositionally biased region" description="Basic residues" evidence="4">
    <location>
        <begin position="235"/>
        <end position="244"/>
    </location>
</feature>
<dbReference type="InterPro" id="IPR051651">
    <property type="entry name" value="DMTF1_DNA-bind_reg"/>
</dbReference>
<evidence type="ECO:0000256" key="3">
    <source>
        <dbReference type="ARBA" id="ARBA00023242"/>
    </source>
</evidence>
<gene>
    <name evidence="5" type="ORF">HHI36_019423</name>
</gene>
<evidence type="ECO:0000313" key="6">
    <source>
        <dbReference type="Proteomes" id="UP001516400"/>
    </source>
</evidence>
<dbReference type="PANTHER" id="PTHR46380:SF2">
    <property type="entry name" value="CYCLIN-D-BINDING MYB-LIKE TRANSCRIPTION FACTOR 1"/>
    <property type="match status" value="1"/>
</dbReference>
<name>A0ABD2P346_9CUCU</name>
<dbReference type="Proteomes" id="UP001516400">
    <property type="component" value="Unassembled WGS sequence"/>
</dbReference>
<comment type="subcellular location">
    <subcellularLocation>
        <location evidence="1">Nucleus</location>
    </subcellularLocation>
</comment>
<sequence>MTICPCKGKRRKVFKWKNIEFIKHRVEEKDCKKNKETINLCFEDSEISDFKDEKVKFKSIETEKCDKKSKKSEVENYCDSIRENKQKKRDKSKLSDNNNFSESIINLYDDAGSEYDISDFKSNSQHKKKKSKKFEKDVIVQDDTKTKSIELDKRISDILSARIEALLGNSVSGQNCNEVKKNVKYDEKSKKSSNKQNTKIDISQITSDSSISDEDISKTKKKLSIEEPEGEVTKVVRKKKRKKNLEKSDDEHDVSFKTGKEDEKVTIECSDDSVEILNFNNETHLSDSKNEIITNLDVLASKETFDNNEVHTSPKKDLHKKKSCLKSPISCASEAFAEKENSLSKTNFHRVNEINLDTSDEDSDFEESKTMLKLKGLFTEKFDQSFDNYELSKCGISNKKDRKLKESEEEIINLGSNITSKEICGENSDILSCIFTKTENDSRDNYSDVINESVKLENSYDSPEDKVNLHSTSFSFGDILSQSHNDKLMEKFNEIMLDSTSKNNSPIKRSKENSKSVISVPEILETKDKSKGKMKQKTLDKFVRTKSDINKRKVIELLRESRSINEIEEELDISHISREEVQQLDIVTPWSIPLMHRIAFYVSNHPSASQRRDLKAAGLEPKTGKFTKDEDRQILQNWREFCEQHEWNEDNYEPFLKGSFLSKRGVLGKNQLHKFVQYISHGLDDRLMYSVYSRFQRLFLSQKEWESGRFTSEDDRIILDYVDSEKSNAPFVDLEDILKRSRKAILKRFQLLQSKRKLKSERVFWNKELTEQLMANIIEVTCSANLSELKYHQVTTQEWQKISKRMNISVEKLKRAWVYNFHPRFFNDKYVDKVAEAKKKLVDLISARYTDWREINWHELSKEFDDTFSNAKLCKLLKDMVSISVPPNKRTNLQEVIKYLKDRDGAKKSHDRLNFVEDILKETKNGTVIPKINKKCEENQQENNSESSESEDLHGI</sequence>
<dbReference type="GO" id="GO:0005634">
    <property type="term" value="C:nucleus"/>
    <property type="evidence" value="ECO:0007669"/>
    <property type="project" value="UniProtKB-SubCell"/>
</dbReference>
<organism evidence="5 6">
    <name type="scientific">Cryptolaemus montrouzieri</name>
    <dbReference type="NCBI Taxonomy" id="559131"/>
    <lineage>
        <taxon>Eukaryota</taxon>
        <taxon>Metazoa</taxon>
        <taxon>Ecdysozoa</taxon>
        <taxon>Arthropoda</taxon>
        <taxon>Hexapoda</taxon>
        <taxon>Insecta</taxon>
        <taxon>Pterygota</taxon>
        <taxon>Neoptera</taxon>
        <taxon>Endopterygota</taxon>
        <taxon>Coleoptera</taxon>
        <taxon>Polyphaga</taxon>
        <taxon>Cucujiformia</taxon>
        <taxon>Coccinelloidea</taxon>
        <taxon>Coccinellidae</taxon>
        <taxon>Scymninae</taxon>
        <taxon>Scymnini</taxon>
        <taxon>Cryptolaemus</taxon>
    </lineage>
</organism>
<evidence type="ECO:0000256" key="4">
    <source>
        <dbReference type="SAM" id="MobiDB-lite"/>
    </source>
</evidence>
<dbReference type="AlphaFoldDB" id="A0ABD2P346"/>
<keyword evidence="6" id="KW-1185">Reference proteome</keyword>
<protein>
    <submittedName>
        <fullName evidence="5">Uncharacterized protein</fullName>
    </submittedName>
</protein>
<evidence type="ECO:0000313" key="5">
    <source>
        <dbReference type="EMBL" id="KAL3285314.1"/>
    </source>
</evidence>
<reference evidence="5 6" key="1">
    <citation type="journal article" date="2021" name="BMC Biol.">
        <title>Horizontally acquired antibacterial genes associated with adaptive radiation of ladybird beetles.</title>
        <authorList>
            <person name="Li H.S."/>
            <person name="Tang X.F."/>
            <person name="Huang Y.H."/>
            <person name="Xu Z.Y."/>
            <person name="Chen M.L."/>
            <person name="Du X.Y."/>
            <person name="Qiu B.Y."/>
            <person name="Chen P.T."/>
            <person name="Zhang W."/>
            <person name="Slipinski A."/>
            <person name="Escalona H.E."/>
            <person name="Waterhouse R.M."/>
            <person name="Zwick A."/>
            <person name="Pang H."/>
        </authorList>
    </citation>
    <scope>NUCLEOTIDE SEQUENCE [LARGE SCALE GENOMIC DNA]</scope>
    <source>
        <strain evidence="5">SYSU2018</strain>
    </source>
</reference>
<feature type="compositionally biased region" description="Low complexity" evidence="4">
    <location>
        <begin position="199"/>
        <end position="210"/>
    </location>
</feature>
<accession>A0ABD2P346</accession>
<keyword evidence="2" id="KW-0238">DNA-binding</keyword>
<feature type="compositionally biased region" description="Basic and acidic residues" evidence="4">
    <location>
        <begin position="245"/>
        <end position="257"/>
    </location>
</feature>
<keyword evidence="3" id="KW-0539">Nucleus</keyword>
<feature type="region of interest" description="Disordered" evidence="4">
    <location>
        <begin position="931"/>
        <end position="956"/>
    </location>
</feature>
<dbReference type="EMBL" id="JABFTP020000165">
    <property type="protein sequence ID" value="KAL3285314.1"/>
    <property type="molecule type" value="Genomic_DNA"/>
</dbReference>